<dbReference type="PANTHER" id="PTHR30560">
    <property type="entry name" value="TRIGGER FACTOR CHAPERONE AND PEPTIDYL-PROLYL CIS/TRANS ISOMERASE"/>
    <property type="match status" value="1"/>
</dbReference>
<evidence type="ECO:0000256" key="11">
    <source>
        <dbReference type="ARBA" id="ARBA00029986"/>
    </source>
</evidence>
<dbReference type="SUPFAM" id="SSF54534">
    <property type="entry name" value="FKBP-like"/>
    <property type="match status" value="1"/>
</dbReference>
<dbReference type="InterPro" id="IPR027304">
    <property type="entry name" value="Trigger_fact/SurA_dom_sf"/>
</dbReference>
<evidence type="ECO:0000256" key="13">
    <source>
        <dbReference type="PROSITE-ProRule" id="PRU00277"/>
    </source>
</evidence>
<evidence type="ECO:0000259" key="15">
    <source>
        <dbReference type="PROSITE" id="PS50059"/>
    </source>
</evidence>
<evidence type="ECO:0000256" key="14">
    <source>
        <dbReference type="RuleBase" id="RU003914"/>
    </source>
</evidence>
<keyword evidence="12" id="KW-0963">Cytoplasm</keyword>
<name>H6SRR0_PARPM</name>
<keyword evidence="7 12" id="KW-0143">Chaperone</keyword>
<evidence type="ECO:0000256" key="8">
    <source>
        <dbReference type="ARBA" id="ARBA00023235"/>
    </source>
</evidence>
<keyword evidence="9 12" id="KW-0131">Cell cycle</keyword>
<dbReference type="EC" id="5.2.1.8" evidence="3 12"/>
<comment type="catalytic activity">
    <reaction evidence="1 12 13">
        <text>[protein]-peptidylproline (omega=180) = [protein]-peptidylproline (omega=0)</text>
        <dbReference type="Rhea" id="RHEA:16237"/>
        <dbReference type="Rhea" id="RHEA-COMP:10747"/>
        <dbReference type="Rhea" id="RHEA-COMP:10748"/>
        <dbReference type="ChEBI" id="CHEBI:83833"/>
        <dbReference type="ChEBI" id="CHEBI:83834"/>
        <dbReference type="EC" id="5.2.1.8"/>
    </reaction>
</comment>
<reference evidence="16 17" key="1">
    <citation type="submission" date="2012-02" db="EMBL/GenBank/DDBJ databases">
        <title>Shotgun genome sequence of Phaeospirillum photometricum DSM 122.</title>
        <authorList>
            <person name="Duquesne K."/>
            <person name="Sturgis J."/>
        </authorList>
    </citation>
    <scope>NUCLEOTIDE SEQUENCE [LARGE SCALE GENOMIC DNA]</scope>
    <source>
        <strain evidence="17">DSM122</strain>
    </source>
</reference>
<protein>
    <recommendedName>
        <fullName evidence="4 12">Trigger factor</fullName>
        <shortName evidence="12">TF</shortName>
        <ecNumber evidence="3 12">5.2.1.8</ecNumber>
    </recommendedName>
    <alternativeName>
        <fullName evidence="11 12">PPIase</fullName>
    </alternativeName>
</protein>
<evidence type="ECO:0000256" key="1">
    <source>
        <dbReference type="ARBA" id="ARBA00000971"/>
    </source>
</evidence>
<evidence type="ECO:0000256" key="5">
    <source>
        <dbReference type="ARBA" id="ARBA00022618"/>
    </source>
</evidence>
<comment type="subcellular location">
    <subcellularLocation>
        <location evidence="12">Cytoplasm</location>
    </subcellularLocation>
    <text evidence="12">About half TF is bound to the ribosome near the polypeptide exit tunnel while the other half is free in the cytoplasm.</text>
</comment>
<dbReference type="PANTHER" id="PTHR30560:SF3">
    <property type="entry name" value="TRIGGER FACTOR-LIKE PROTEIN TIG, CHLOROPLASTIC"/>
    <property type="match status" value="1"/>
</dbReference>
<evidence type="ECO:0000256" key="10">
    <source>
        <dbReference type="ARBA" id="ARBA00024849"/>
    </source>
</evidence>
<evidence type="ECO:0000256" key="3">
    <source>
        <dbReference type="ARBA" id="ARBA00013194"/>
    </source>
</evidence>
<dbReference type="Pfam" id="PF05698">
    <property type="entry name" value="Trigger_C"/>
    <property type="match status" value="1"/>
</dbReference>
<dbReference type="NCBIfam" id="TIGR00115">
    <property type="entry name" value="tig"/>
    <property type="match status" value="1"/>
</dbReference>
<dbReference type="AlphaFoldDB" id="H6SRR0"/>
<evidence type="ECO:0000256" key="4">
    <source>
        <dbReference type="ARBA" id="ARBA00016902"/>
    </source>
</evidence>
<dbReference type="InterPro" id="IPR001179">
    <property type="entry name" value="PPIase_FKBP_dom"/>
</dbReference>
<dbReference type="GO" id="GO:0044183">
    <property type="term" value="F:protein folding chaperone"/>
    <property type="evidence" value="ECO:0007669"/>
    <property type="project" value="TreeGrafter"/>
</dbReference>
<dbReference type="GO" id="GO:0043022">
    <property type="term" value="F:ribosome binding"/>
    <property type="evidence" value="ECO:0007669"/>
    <property type="project" value="TreeGrafter"/>
</dbReference>
<dbReference type="PATRIC" id="fig|1150469.3.peg.1100"/>
<keyword evidence="17" id="KW-1185">Reference proteome</keyword>
<dbReference type="InterPro" id="IPR005215">
    <property type="entry name" value="Trig_fac"/>
</dbReference>
<dbReference type="PROSITE" id="PS50059">
    <property type="entry name" value="FKBP_PPIASE"/>
    <property type="match status" value="1"/>
</dbReference>
<dbReference type="HOGENOM" id="CLU_033058_2_2_5"/>
<dbReference type="InterPro" id="IPR008881">
    <property type="entry name" value="Trigger_fac_ribosome-bd_bac"/>
</dbReference>
<keyword evidence="8 12" id="KW-0413">Isomerase</keyword>
<dbReference type="FunFam" id="3.10.50.40:FF:000001">
    <property type="entry name" value="Trigger factor"/>
    <property type="match status" value="1"/>
</dbReference>
<gene>
    <name evidence="12 16" type="primary">tig</name>
    <name evidence="16" type="ORF">RSPPHO_00963</name>
</gene>
<evidence type="ECO:0000256" key="9">
    <source>
        <dbReference type="ARBA" id="ARBA00023306"/>
    </source>
</evidence>
<dbReference type="SUPFAM" id="SSF102735">
    <property type="entry name" value="Trigger factor ribosome-binding domain"/>
    <property type="match status" value="1"/>
</dbReference>
<evidence type="ECO:0000256" key="7">
    <source>
        <dbReference type="ARBA" id="ARBA00023186"/>
    </source>
</evidence>
<comment type="function">
    <text evidence="10 12">Involved in protein export. Acts as a chaperone by maintaining the newly synthesized protein in an open conformation. Functions as a peptidyl-prolyl cis-trans isomerase.</text>
</comment>
<dbReference type="Proteomes" id="UP000033220">
    <property type="component" value="Chromosome DSM 122"/>
</dbReference>
<dbReference type="InterPro" id="IPR008880">
    <property type="entry name" value="Trigger_fac_C"/>
</dbReference>
<evidence type="ECO:0000313" key="16">
    <source>
        <dbReference type="EMBL" id="CCG07589.1"/>
    </source>
</evidence>
<keyword evidence="5 12" id="KW-0132">Cell division</keyword>
<dbReference type="Pfam" id="PF05697">
    <property type="entry name" value="Trigger_N"/>
    <property type="match status" value="1"/>
</dbReference>
<dbReference type="GO" id="GO:0005737">
    <property type="term" value="C:cytoplasm"/>
    <property type="evidence" value="ECO:0007669"/>
    <property type="project" value="UniProtKB-SubCell"/>
</dbReference>
<dbReference type="GO" id="GO:0051083">
    <property type="term" value="P:'de novo' cotranslational protein folding"/>
    <property type="evidence" value="ECO:0007669"/>
    <property type="project" value="TreeGrafter"/>
</dbReference>
<keyword evidence="6 12" id="KW-0697">Rotamase</keyword>
<dbReference type="SUPFAM" id="SSF109998">
    <property type="entry name" value="Triger factor/SurA peptide-binding domain-like"/>
    <property type="match status" value="1"/>
</dbReference>
<dbReference type="KEGG" id="rpm:RSPPHO_00963"/>
<dbReference type="Pfam" id="PF00254">
    <property type="entry name" value="FKBP_C"/>
    <property type="match status" value="1"/>
</dbReference>
<comment type="similarity">
    <text evidence="2 12 14">Belongs to the FKBP-type PPIase family. Tig subfamily.</text>
</comment>
<evidence type="ECO:0000256" key="2">
    <source>
        <dbReference type="ARBA" id="ARBA00005464"/>
    </source>
</evidence>
<dbReference type="InterPro" id="IPR037041">
    <property type="entry name" value="Trigger_fac_C_sf"/>
</dbReference>
<dbReference type="GO" id="GO:0015031">
    <property type="term" value="P:protein transport"/>
    <property type="evidence" value="ECO:0007669"/>
    <property type="project" value="UniProtKB-UniRule"/>
</dbReference>
<dbReference type="GO" id="GO:0043335">
    <property type="term" value="P:protein unfolding"/>
    <property type="evidence" value="ECO:0007669"/>
    <property type="project" value="TreeGrafter"/>
</dbReference>
<evidence type="ECO:0000313" key="17">
    <source>
        <dbReference type="Proteomes" id="UP000033220"/>
    </source>
</evidence>
<dbReference type="PIRSF" id="PIRSF003095">
    <property type="entry name" value="Trigger_factor"/>
    <property type="match status" value="1"/>
</dbReference>
<accession>H6SRR0</accession>
<organism evidence="16 17">
    <name type="scientific">Pararhodospirillum photometricum DSM 122</name>
    <dbReference type="NCBI Taxonomy" id="1150469"/>
    <lineage>
        <taxon>Bacteria</taxon>
        <taxon>Pseudomonadati</taxon>
        <taxon>Pseudomonadota</taxon>
        <taxon>Alphaproteobacteria</taxon>
        <taxon>Rhodospirillales</taxon>
        <taxon>Rhodospirillaceae</taxon>
        <taxon>Pararhodospirillum</taxon>
    </lineage>
</organism>
<dbReference type="EMBL" id="HE663493">
    <property type="protein sequence ID" value="CCG07589.1"/>
    <property type="molecule type" value="Genomic_DNA"/>
</dbReference>
<dbReference type="Gene3D" id="3.30.70.1050">
    <property type="entry name" value="Trigger factor ribosome-binding domain"/>
    <property type="match status" value="1"/>
</dbReference>
<dbReference type="InterPro" id="IPR036611">
    <property type="entry name" value="Trigger_fac_ribosome-bd_sf"/>
</dbReference>
<evidence type="ECO:0000256" key="6">
    <source>
        <dbReference type="ARBA" id="ARBA00023110"/>
    </source>
</evidence>
<dbReference type="STRING" id="1150469.RSPPHO_00963"/>
<sequence length="451" mass="50471">MREPPMQVTETVNESLKREYKIVLPAADIAERVSARLEELQGQVRLPGFRPGKVPASMLRKRFGKSALGEVLEAAVQDSFRRLIDEKGLRPALQPQIDFPSDVEEGQDVAFTLAVEVLPEIADPDFAALTLERESVAVEDKALDEAVEELRGRMKTFEATAEGHAAEMGDSVLIDFVGRLDGEAFEGGSSEDFRLELGSATFIPGFEEQLVGVSAGETRTVTVPFPEDYPVDHLKGREAAFEVKVHAIERPVLPEVDEALAKKLGLETVEQVRDEIRKNIQNDYDEACQARLKRRLLDVLAEQSTFEVPEGLLEAEFKSIWDQVSHALEHGHLDEEDKGKSEEQLRTDYRAIALRRLRLGLLLAEVGQRHKVTVAPEDLNKALMREMRRFPGQEAAVINYYRQSKEAMERLRAPVFEDKVCAFILEQASVTEKAISAEELKAALENDRDAA</sequence>
<proteinExistence type="inferred from homology"/>
<feature type="domain" description="PPIase FKBP-type" evidence="15">
    <location>
        <begin position="169"/>
        <end position="229"/>
    </location>
</feature>
<dbReference type="HAMAP" id="MF_00303">
    <property type="entry name" value="Trigger_factor_Tig"/>
    <property type="match status" value="1"/>
</dbReference>
<dbReference type="eggNOG" id="COG0544">
    <property type="taxonomic scope" value="Bacteria"/>
</dbReference>
<dbReference type="GO" id="GO:0051301">
    <property type="term" value="P:cell division"/>
    <property type="evidence" value="ECO:0007669"/>
    <property type="project" value="UniProtKB-KW"/>
</dbReference>
<dbReference type="Gene3D" id="3.10.50.40">
    <property type="match status" value="1"/>
</dbReference>
<dbReference type="GO" id="GO:0003755">
    <property type="term" value="F:peptidyl-prolyl cis-trans isomerase activity"/>
    <property type="evidence" value="ECO:0007669"/>
    <property type="project" value="UniProtKB-UniRule"/>
</dbReference>
<dbReference type="InterPro" id="IPR046357">
    <property type="entry name" value="PPIase_dom_sf"/>
</dbReference>
<evidence type="ECO:0000256" key="12">
    <source>
        <dbReference type="HAMAP-Rule" id="MF_00303"/>
    </source>
</evidence>
<dbReference type="Gene3D" id="1.10.3120.10">
    <property type="entry name" value="Trigger factor, C-terminal domain"/>
    <property type="match status" value="1"/>
</dbReference>
<comment type="domain">
    <text evidence="12">Consists of 3 domains; the N-terminus binds the ribosome, the middle domain has PPIase activity, while the C-terminus has intrinsic chaperone activity on its own.</text>
</comment>